<dbReference type="Pfam" id="PF16741">
    <property type="entry name" value="mRNA_decap_C"/>
    <property type="match status" value="1"/>
</dbReference>
<evidence type="ECO:0000256" key="3">
    <source>
        <dbReference type="ARBA" id="ARBA00022490"/>
    </source>
</evidence>
<evidence type="ECO:0000256" key="5">
    <source>
        <dbReference type="ARBA" id="ARBA00023161"/>
    </source>
</evidence>
<evidence type="ECO:0000259" key="7">
    <source>
        <dbReference type="Pfam" id="PF16741"/>
    </source>
</evidence>
<keyword evidence="3" id="KW-0963">Cytoplasm</keyword>
<evidence type="ECO:0000256" key="4">
    <source>
        <dbReference type="ARBA" id="ARBA00022664"/>
    </source>
</evidence>
<organism evidence="8 9">
    <name type="scientific">Ridgeia piscesae</name>
    <name type="common">Tubeworm</name>
    <dbReference type="NCBI Taxonomy" id="27915"/>
    <lineage>
        <taxon>Eukaryota</taxon>
        <taxon>Metazoa</taxon>
        <taxon>Spiralia</taxon>
        <taxon>Lophotrochozoa</taxon>
        <taxon>Annelida</taxon>
        <taxon>Polychaeta</taxon>
        <taxon>Sedentaria</taxon>
        <taxon>Canalipalpata</taxon>
        <taxon>Sabellida</taxon>
        <taxon>Siboglinidae</taxon>
        <taxon>Ridgeia</taxon>
    </lineage>
</organism>
<keyword evidence="5" id="KW-0866">Nonsense-mediated mRNA decay</keyword>
<dbReference type="GO" id="GO:0000184">
    <property type="term" value="P:nuclear-transcribed mRNA catabolic process, nonsense-mediated decay"/>
    <property type="evidence" value="ECO:0007669"/>
    <property type="project" value="UniProtKB-KW"/>
</dbReference>
<proteinExistence type="inferred from homology"/>
<evidence type="ECO:0000256" key="2">
    <source>
        <dbReference type="ARBA" id="ARBA00008778"/>
    </source>
</evidence>
<evidence type="ECO:0000313" key="9">
    <source>
        <dbReference type="Proteomes" id="UP001209878"/>
    </source>
</evidence>
<dbReference type="AlphaFoldDB" id="A0AAD9NPL6"/>
<dbReference type="GO" id="GO:0003729">
    <property type="term" value="F:mRNA binding"/>
    <property type="evidence" value="ECO:0007669"/>
    <property type="project" value="TreeGrafter"/>
</dbReference>
<feature type="compositionally biased region" description="Basic and acidic residues" evidence="6">
    <location>
        <begin position="269"/>
        <end position="281"/>
    </location>
</feature>
<dbReference type="InterPro" id="IPR010334">
    <property type="entry name" value="Dcp1"/>
</dbReference>
<dbReference type="InterPro" id="IPR031953">
    <property type="entry name" value="mRNA_decap_C"/>
</dbReference>
<name>A0AAD9NPL6_RIDPI</name>
<comment type="similarity">
    <text evidence="2">Belongs to the DCP1 family.</text>
</comment>
<dbReference type="GO" id="GO:0000290">
    <property type="term" value="P:deadenylation-dependent decapping of nuclear-transcribed mRNA"/>
    <property type="evidence" value="ECO:0007669"/>
    <property type="project" value="InterPro"/>
</dbReference>
<feature type="region of interest" description="Disordered" evidence="6">
    <location>
        <begin position="224"/>
        <end position="249"/>
    </location>
</feature>
<feature type="compositionally biased region" description="Gly residues" evidence="6">
    <location>
        <begin position="104"/>
        <end position="123"/>
    </location>
</feature>
<dbReference type="PANTHER" id="PTHR16290">
    <property type="entry name" value="TRANSCRIPTION FACTOR SMIF DECAPPING ENZYME DCP1"/>
    <property type="match status" value="1"/>
</dbReference>
<evidence type="ECO:0000256" key="1">
    <source>
        <dbReference type="ARBA" id="ARBA00004496"/>
    </source>
</evidence>
<dbReference type="GO" id="GO:0000932">
    <property type="term" value="C:P-body"/>
    <property type="evidence" value="ECO:0007669"/>
    <property type="project" value="TreeGrafter"/>
</dbReference>
<dbReference type="Pfam" id="PF06058">
    <property type="entry name" value="DCP1"/>
    <property type="match status" value="1"/>
</dbReference>
<dbReference type="EMBL" id="JAODUO010000684">
    <property type="protein sequence ID" value="KAK2176093.1"/>
    <property type="molecule type" value="Genomic_DNA"/>
</dbReference>
<evidence type="ECO:0000256" key="6">
    <source>
        <dbReference type="SAM" id="MobiDB-lite"/>
    </source>
</evidence>
<dbReference type="SUPFAM" id="SSF50729">
    <property type="entry name" value="PH domain-like"/>
    <property type="match status" value="1"/>
</dbReference>
<gene>
    <name evidence="8" type="ORF">NP493_684g00007</name>
</gene>
<feature type="compositionally biased region" description="Basic and acidic residues" evidence="6">
    <location>
        <begin position="143"/>
        <end position="161"/>
    </location>
</feature>
<sequence>MILNRLGLNDLVEPINRNLEFQLQDPFLLYRNDQGGIYGIWFYDKDECARIGQLMNSLVQVATGIDPGQVKDTLGGGRQRRASESDTLAERLNDVKPLQQGAGPTVGVGPNAGAGPGKAGPGIGSALQQKNVDILQILSRAQHEYDKSKGGAVGKKPEPKPMIDNPNASATKSTSLPKPVPVKVSQNPDSGSKDSNDAVEPETPTTQISLETLFRRVSLHQDVAGDAPHNPRLQQPVPPQATGGTTSQMPPLLQRLMSNPATTVEEIEREQRGEVAREGRAKPPGGRKSNKASPGKAKTTTQLEKVNDVDTSKKPRNRIKAMASQPKDMSSVVLPLATQVQRSITDNCRVDLFTNGDGTKLPSDQLVPYSLPVLQLPRNTETCGQLLMQRANTVSESVVTMATPLANRILPPSLAKTGSTSGLITPQALCQSAGQLAGTAGVSTSQAVSSQLSNAASVLLSPMVFQSASAQRVTPPLAPSHPSSLTQHTVMADRKAEVMANNIDSHMTPLTRQQLQQAMVHLLKTDAGFLSTLHDAYVQSLNQGLSARSDKKH</sequence>
<dbReference type="GO" id="GO:0008047">
    <property type="term" value="F:enzyme activator activity"/>
    <property type="evidence" value="ECO:0007669"/>
    <property type="project" value="InterPro"/>
</dbReference>
<dbReference type="InterPro" id="IPR011993">
    <property type="entry name" value="PH-like_dom_sf"/>
</dbReference>
<feature type="region of interest" description="Disordered" evidence="6">
    <location>
        <begin position="143"/>
        <end position="205"/>
    </location>
</feature>
<accession>A0AAD9NPL6</accession>
<dbReference type="PANTHER" id="PTHR16290:SF0">
    <property type="entry name" value="DECAPPING PROTEIN 1, ISOFORM A"/>
    <property type="match status" value="1"/>
</dbReference>
<comment type="subcellular location">
    <subcellularLocation>
        <location evidence="1">Cytoplasm</location>
    </subcellularLocation>
</comment>
<comment type="caution">
    <text evidence="8">The sequence shown here is derived from an EMBL/GenBank/DDBJ whole genome shotgun (WGS) entry which is preliminary data.</text>
</comment>
<evidence type="ECO:0000313" key="8">
    <source>
        <dbReference type="EMBL" id="KAK2176093.1"/>
    </source>
</evidence>
<keyword evidence="4" id="KW-0507">mRNA processing</keyword>
<keyword evidence="9" id="KW-1185">Reference proteome</keyword>
<dbReference type="GO" id="GO:0031087">
    <property type="term" value="P:deadenylation-independent decapping of nuclear-transcribed mRNA"/>
    <property type="evidence" value="ECO:0007669"/>
    <property type="project" value="TreeGrafter"/>
</dbReference>
<protein>
    <recommendedName>
        <fullName evidence="7">mRNA-decapping enzyme C-terminal domain-containing protein</fullName>
    </recommendedName>
</protein>
<dbReference type="GO" id="GO:0006397">
    <property type="term" value="P:mRNA processing"/>
    <property type="evidence" value="ECO:0007669"/>
    <property type="project" value="UniProtKB-KW"/>
</dbReference>
<dbReference type="Gene3D" id="2.30.29.30">
    <property type="entry name" value="Pleckstrin-homology domain (PH domain)/Phosphotyrosine-binding domain (PTB)"/>
    <property type="match status" value="1"/>
</dbReference>
<feature type="domain" description="mRNA-decapping enzyme C-terminal" evidence="7">
    <location>
        <begin position="508"/>
        <end position="546"/>
    </location>
</feature>
<dbReference type="Gene3D" id="6.10.140.2030">
    <property type="match status" value="1"/>
</dbReference>
<feature type="region of interest" description="Disordered" evidence="6">
    <location>
        <begin position="94"/>
        <end position="125"/>
    </location>
</feature>
<dbReference type="Proteomes" id="UP001209878">
    <property type="component" value="Unassembled WGS sequence"/>
</dbReference>
<reference evidence="8" key="1">
    <citation type="journal article" date="2023" name="Mol. Biol. Evol.">
        <title>Third-Generation Sequencing Reveals the Adaptive Role of the Epigenome in Three Deep-Sea Polychaetes.</title>
        <authorList>
            <person name="Perez M."/>
            <person name="Aroh O."/>
            <person name="Sun Y."/>
            <person name="Lan Y."/>
            <person name="Juniper S.K."/>
            <person name="Young C.R."/>
            <person name="Angers B."/>
            <person name="Qian P.Y."/>
        </authorList>
    </citation>
    <scope>NUCLEOTIDE SEQUENCE</scope>
    <source>
        <strain evidence="8">R07B-5</strain>
    </source>
</reference>
<feature type="region of interest" description="Disordered" evidence="6">
    <location>
        <begin position="264"/>
        <end position="326"/>
    </location>
</feature>
<feature type="compositionally biased region" description="Polar residues" evidence="6">
    <location>
        <begin position="166"/>
        <end position="176"/>
    </location>
</feature>